<evidence type="ECO:0000313" key="1">
    <source>
        <dbReference type="EMBL" id="MEI5996275.1"/>
    </source>
</evidence>
<evidence type="ECO:0000313" key="2">
    <source>
        <dbReference type="Proteomes" id="UP001386437"/>
    </source>
</evidence>
<name>A0ABU8IL04_9BURK</name>
<proteinExistence type="predicted"/>
<dbReference type="EMBL" id="JACFYJ010000003">
    <property type="protein sequence ID" value="MEI5996275.1"/>
    <property type="molecule type" value="Genomic_DNA"/>
</dbReference>
<dbReference type="Proteomes" id="UP001386437">
    <property type="component" value="Unassembled WGS sequence"/>
</dbReference>
<sequence length="272" mass="30557">MSVRDINGEAPVDEFKAMEFVRRLEADAFARQLHNPLSVRTTRRVSVAAARSPGRGMRTLTYADFEHGRVAVLGQLPLVAAIIAEWESDVDKHGFGVVDEDTLSTEEDDLAYGSLFPLIKHYKDGRVVMQACADDDNLEPSKPRVLRIKRLAKEKGAEFEIFNADSFRARKQRFWNSALLNSMSHAAPTGRFNFYPEESAIRRYCKDHPKTCLLELQELPDLDVGKVQGVLARMIRTGEVKIVGRGDVLNQKPFALTTPLEWTGGIRLVKTS</sequence>
<gene>
    <name evidence="1" type="ORF">H3V53_03355</name>
</gene>
<keyword evidence="2" id="KW-1185">Reference proteome</keyword>
<organism evidence="1 2">
    <name type="scientific">Paraburkholderia bengalensis</name>
    <dbReference type="NCBI Taxonomy" id="2747562"/>
    <lineage>
        <taxon>Bacteria</taxon>
        <taxon>Pseudomonadati</taxon>
        <taxon>Pseudomonadota</taxon>
        <taxon>Betaproteobacteria</taxon>
        <taxon>Burkholderiales</taxon>
        <taxon>Burkholderiaceae</taxon>
        <taxon>Paraburkholderia</taxon>
    </lineage>
</organism>
<reference evidence="1 2" key="1">
    <citation type="journal article" date="2022" name="Arch. Microbiol.">
        <title>Paraburkholderia bengalensis sp. nov. isolated from roots of Oryza sativa, IR64.</title>
        <authorList>
            <person name="Nag P."/>
            <person name="Mondal N."/>
            <person name="Sarkar J."/>
            <person name="Das S."/>
        </authorList>
    </citation>
    <scope>NUCLEOTIDE SEQUENCE [LARGE SCALE GENOMIC DNA]</scope>
    <source>
        <strain evidence="1 2">IR64_4_BI</strain>
    </source>
</reference>
<protein>
    <submittedName>
        <fullName evidence="1">Uncharacterized protein</fullName>
    </submittedName>
</protein>
<comment type="caution">
    <text evidence="1">The sequence shown here is derived from an EMBL/GenBank/DDBJ whole genome shotgun (WGS) entry which is preliminary data.</text>
</comment>
<dbReference type="RefSeq" id="WP_336596712.1">
    <property type="nucleotide sequence ID" value="NZ_JACFYJ010000003.1"/>
</dbReference>
<accession>A0ABU8IL04</accession>